<evidence type="ECO:0000313" key="1">
    <source>
        <dbReference type="Proteomes" id="UP000887580"/>
    </source>
</evidence>
<dbReference type="WBParaSite" id="PS1159_v2.g20548.t2">
    <property type="protein sequence ID" value="PS1159_v2.g20548.t2"/>
    <property type="gene ID" value="PS1159_v2.g20548"/>
</dbReference>
<evidence type="ECO:0000313" key="2">
    <source>
        <dbReference type="WBParaSite" id="PS1159_v2.g20548.t2"/>
    </source>
</evidence>
<reference evidence="2" key="1">
    <citation type="submission" date="2022-11" db="UniProtKB">
        <authorList>
            <consortium name="WormBaseParasite"/>
        </authorList>
    </citation>
    <scope>IDENTIFICATION</scope>
</reference>
<dbReference type="Proteomes" id="UP000887580">
    <property type="component" value="Unplaced"/>
</dbReference>
<organism evidence="1 2">
    <name type="scientific">Panagrolaimus sp. PS1159</name>
    <dbReference type="NCBI Taxonomy" id="55785"/>
    <lineage>
        <taxon>Eukaryota</taxon>
        <taxon>Metazoa</taxon>
        <taxon>Ecdysozoa</taxon>
        <taxon>Nematoda</taxon>
        <taxon>Chromadorea</taxon>
        <taxon>Rhabditida</taxon>
        <taxon>Tylenchina</taxon>
        <taxon>Panagrolaimomorpha</taxon>
        <taxon>Panagrolaimoidea</taxon>
        <taxon>Panagrolaimidae</taxon>
        <taxon>Panagrolaimus</taxon>
    </lineage>
</organism>
<name>A0AC35FT23_9BILA</name>
<sequence>MILLIRTIIFFSIIYYISATFCYTDCFSKKGCFFKPYGCTPYINCSYAFSYQSDGEWAFIELLGKGQSERNSFVAAGFSKDQEMGDDSVIECSSFNNGPLLGRASYNQGKTNIRMNITPSTENSFVRTLAVDYFNGMIYCRLARRIQVPRDINRNQAFQLDDQHHILVSSGPTTVDPNGNGLLQVHNLNRNSNDFPYVSVQTITVNQYRIPLGSVIPTDSYQPYSQSQGGFIPNQQQAGYQTSSITFSGFIPNQQQPGYQTSSTTFSTTQFSLIIPPGSSGMGPNPSAQQPNLQYNGPPQNFQGPGNPPNNNQGYPPNDFQNQDFNNNGVTNGPPFQGSSVNPQGQGYFYTTPPSNQFQYDQSQGPNGGGFQSTPGFQGQPNTGYPQQGSTPNPGFYGGVVGPQNSPYPQSSSQQGYDGSQPGVTQNPNNFYQGPQGTVTGQPNYQQNQNNNFGQGGSTAGFTQGPPPQSTTPNSYIGPIAGGIAGGAIGGAGAGNNNPNQQQQGFTQNPNNFGGPQQQFTGPPNNQPNQQNPNFNNNQQPNFQGQQNPQNNQQQQLPPQNGQQGNQQQQQPPFGQNPPGTVPQRDSFSSQGYIPGSDNPIAPTLLKVHGILMTLAWMIFISTAILFARFYRGFWPNTTLCGLFLWFHFHRTLNIIGVGATIAGFVCIFVARNWTWVGPRPGNVPGSNSSWPSVHAMLGILACVVAWAQPINAVLRCHPKSRFRFIYNIYHIFFGYGAWLMAGAALMIACTHYDFMFLNRDAAFGLCITFLATSGGVFIFLELLSLYQWFKNRRATGDIEVVEPDGRTHVTLSTATKRLNICRMLILFFYLIVVIGCAVAISVMIGLRKDDEIRQTEAFTLGRLRSNN</sequence>
<proteinExistence type="predicted"/>
<accession>A0AC35FT23</accession>
<protein>
    <submittedName>
        <fullName evidence="2">Cytochrome b561 domain-containing protein</fullName>
    </submittedName>
</protein>